<name>A0AAF0ESW7_9BASI</name>
<dbReference type="AlphaFoldDB" id="A0AAF0ESW7"/>
<feature type="domain" description="GATA-type" evidence="8">
    <location>
        <begin position="178"/>
        <end position="207"/>
    </location>
</feature>
<organism evidence="9 10">
    <name type="scientific">Malassezia cuniculi</name>
    <dbReference type="NCBI Taxonomy" id="948313"/>
    <lineage>
        <taxon>Eukaryota</taxon>
        <taxon>Fungi</taxon>
        <taxon>Dikarya</taxon>
        <taxon>Basidiomycota</taxon>
        <taxon>Ustilaginomycotina</taxon>
        <taxon>Malasseziomycetes</taxon>
        <taxon>Malasseziales</taxon>
        <taxon>Malasseziaceae</taxon>
        <taxon>Malassezia</taxon>
    </lineage>
</organism>
<dbReference type="GO" id="GO:0008270">
    <property type="term" value="F:zinc ion binding"/>
    <property type="evidence" value="ECO:0007669"/>
    <property type="project" value="UniProtKB-KW"/>
</dbReference>
<evidence type="ECO:0000256" key="3">
    <source>
        <dbReference type="ARBA" id="ARBA00022833"/>
    </source>
</evidence>
<evidence type="ECO:0000259" key="8">
    <source>
        <dbReference type="PROSITE" id="PS50114"/>
    </source>
</evidence>
<dbReference type="CDD" id="cd00202">
    <property type="entry name" value="ZnF_GATA"/>
    <property type="match status" value="1"/>
</dbReference>
<dbReference type="SMART" id="SM00401">
    <property type="entry name" value="ZnF_GATA"/>
    <property type="match status" value="1"/>
</dbReference>
<evidence type="ECO:0000256" key="6">
    <source>
        <dbReference type="PROSITE-ProRule" id="PRU00094"/>
    </source>
</evidence>
<dbReference type="Pfam" id="PF00320">
    <property type="entry name" value="GATA"/>
    <property type="match status" value="1"/>
</dbReference>
<feature type="region of interest" description="Disordered" evidence="7">
    <location>
        <begin position="81"/>
        <end position="133"/>
    </location>
</feature>
<keyword evidence="10" id="KW-1185">Reference proteome</keyword>
<feature type="compositionally biased region" description="Basic residues" evidence="7">
    <location>
        <begin position="102"/>
        <end position="114"/>
    </location>
</feature>
<dbReference type="Gene3D" id="3.30.50.10">
    <property type="entry name" value="Erythroid Transcription Factor GATA-1, subunit A"/>
    <property type="match status" value="1"/>
</dbReference>
<dbReference type="InterPro" id="IPR000679">
    <property type="entry name" value="Znf_GATA"/>
</dbReference>
<dbReference type="EMBL" id="CP119877">
    <property type="protein sequence ID" value="WFD34129.1"/>
    <property type="molecule type" value="Genomic_DNA"/>
</dbReference>
<dbReference type="Proteomes" id="UP001219933">
    <property type="component" value="Chromosome 1"/>
</dbReference>
<dbReference type="PANTHER" id="PTHR47172:SF24">
    <property type="entry name" value="GATA ZINC FINGER DOMAIN-CONTAINING PROTEIN 14-RELATED"/>
    <property type="match status" value="1"/>
</dbReference>
<dbReference type="GO" id="GO:0006355">
    <property type="term" value="P:regulation of DNA-templated transcription"/>
    <property type="evidence" value="ECO:0007669"/>
    <property type="project" value="InterPro"/>
</dbReference>
<gene>
    <name evidence="9" type="ORF">MCUN1_000964</name>
</gene>
<reference evidence="9" key="1">
    <citation type="submission" date="2023-03" db="EMBL/GenBank/DDBJ databases">
        <title>Mating type loci evolution in Malassezia.</title>
        <authorList>
            <person name="Coelho M.A."/>
        </authorList>
    </citation>
    <scope>NUCLEOTIDE SEQUENCE</scope>
    <source>
        <strain evidence="9">CBS 11721</strain>
    </source>
</reference>
<dbReference type="PANTHER" id="PTHR47172">
    <property type="entry name" value="OS01G0976800 PROTEIN"/>
    <property type="match status" value="1"/>
</dbReference>
<accession>A0AAF0ESW7</accession>
<evidence type="ECO:0000256" key="7">
    <source>
        <dbReference type="SAM" id="MobiDB-lite"/>
    </source>
</evidence>
<protein>
    <recommendedName>
        <fullName evidence="8">GATA-type domain-containing protein</fullName>
    </recommendedName>
</protein>
<dbReference type="SUPFAM" id="SSF57716">
    <property type="entry name" value="Glucocorticoid receptor-like (DNA-binding domain)"/>
    <property type="match status" value="1"/>
</dbReference>
<keyword evidence="3" id="KW-0862">Zinc</keyword>
<sequence length="310" mass="34403">MQNSENTVMYSLERISAAALALYNFSREHLESQTLPQPDALHTIIPAVSDITYEMRAISGHDPRLRELWEIAPSFSRTSSMYWAPSRDDRDGRRIEDEKSRHSPQNKPTHRLPRMRSADDSRMSSDSYDMSFENPQRTDSVVYVPYSQTMPQRPSADQSLPYVPKYRKRSRAPAPGVCQSCGNNETPEWRRGPDGARTLCNACGLHFAKLVRRRSMQYADAPEGTPIPPVTIAELRASINGGSDGARAPQRRGTDTPAPVKDETQHADGDQSVNIVVAPPVHSGEPQPPAPSEVITTPTTSTTITTTHTP</sequence>
<evidence type="ECO:0000256" key="2">
    <source>
        <dbReference type="ARBA" id="ARBA00022771"/>
    </source>
</evidence>
<dbReference type="PROSITE" id="PS50114">
    <property type="entry name" value="GATA_ZN_FINGER_2"/>
    <property type="match status" value="1"/>
</dbReference>
<dbReference type="PROSITE" id="PS00344">
    <property type="entry name" value="GATA_ZN_FINGER_1"/>
    <property type="match status" value="1"/>
</dbReference>
<evidence type="ECO:0000256" key="1">
    <source>
        <dbReference type="ARBA" id="ARBA00022723"/>
    </source>
</evidence>
<evidence type="ECO:0000313" key="10">
    <source>
        <dbReference type="Proteomes" id="UP001219933"/>
    </source>
</evidence>
<evidence type="ECO:0000256" key="5">
    <source>
        <dbReference type="ARBA" id="ARBA00023163"/>
    </source>
</evidence>
<feature type="compositionally biased region" description="Basic and acidic residues" evidence="7">
    <location>
        <begin position="260"/>
        <end position="269"/>
    </location>
</feature>
<keyword evidence="2 6" id="KW-0863">Zinc-finger</keyword>
<proteinExistence type="predicted"/>
<feature type="compositionally biased region" description="Basic and acidic residues" evidence="7">
    <location>
        <begin position="86"/>
        <end position="101"/>
    </location>
</feature>
<keyword evidence="5" id="KW-0804">Transcription</keyword>
<feature type="compositionally biased region" description="Low complexity" evidence="7">
    <location>
        <begin position="295"/>
        <end position="310"/>
    </location>
</feature>
<evidence type="ECO:0000256" key="4">
    <source>
        <dbReference type="ARBA" id="ARBA00023015"/>
    </source>
</evidence>
<keyword evidence="1" id="KW-0479">Metal-binding</keyword>
<keyword evidence="4" id="KW-0805">Transcription regulation</keyword>
<evidence type="ECO:0000313" key="9">
    <source>
        <dbReference type="EMBL" id="WFD34129.1"/>
    </source>
</evidence>
<dbReference type="InterPro" id="IPR013088">
    <property type="entry name" value="Znf_NHR/GATA"/>
</dbReference>
<feature type="region of interest" description="Disordered" evidence="7">
    <location>
        <begin position="240"/>
        <end position="310"/>
    </location>
</feature>
<dbReference type="GO" id="GO:0043565">
    <property type="term" value="F:sequence-specific DNA binding"/>
    <property type="evidence" value="ECO:0007669"/>
    <property type="project" value="InterPro"/>
</dbReference>